<keyword evidence="3" id="KW-1185">Reference proteome</keyword>
<protein>
    <submittedName>
        <fullName evidence="2">AMP-dependent synthetase and ligase</fullName>
    </submittedName>
</protein>
<dbReference type="InterPro" id="IPR000873">
    <property type="entry name" value="AMP-dep_synth/lig_dom"/>
</dbReference>
<dbReference type="PANTHER" id="PTHR43767">
    <property type="entry name" value="LONG-CHAIN-FATTY-ACID--COA LIGASE"/>
    <property type="match status" value="1"/>
</dbReference>
<proteinExistence type="predicted"/>
<dbReference type="EMBL" id="ACQT01000221">
    <property type="protein sequence ID" value="EER58683.1"/>
    <property type="molecule type" value="Genomic_DNA"/>
</dbReference>
<evidence type="ECO:0000313" key="2">
    <source>
        <dbReference type="EMBL" id="EER58683.1"/>
    </source>
</evidence>
<comment type="caution">
    <text evidence="2">The sequence shown here is derived from an EMBL/GenBank/DDBJ whole genome shotgun (WGS) entry which is preliminary data.</text>
</comment>
<dbReference type="GO" id="GO:0016874">
    <property type="term" value="F:ligase activity"/>
    <property type="evidence" value="ECO:0007669"/>
    <property type="project" value="UniProtKB-KW"/>
</dbReference>
<accession>C5TA19</accession>
<dbReference type="PANTHER" id="PTHR43767:SF1">
    <property type="entry name" value="NONRIBOSOMAL PEPTIDE SYNTHASE PES1 (EUROFUNG)-RELATED"/>
    <property type="match status" value="1"/>
</dbReference>
<dbReference type="InterPro" id="IPR050237">
    <property type="entry name" value="ATP-dep_AMP-bd_enzyme"/>
</dbReference>
<dbReference type="Gene3D" id="3.40.50.980">
    <property type="match status" value="1"/>
</dbReference>
<evidence type="ECO:0000313" key="3">
    <source>
        <dbReference type="Proteomes" id="UP000003856"/>
    </source>
</evidence>
<dbReference type="Pfam" id="PF00501">
    <property type="entry name" value="AMP-binding"/>
    <property type="match status" value="1"/>
</dbReference>
<dbReference type="SUPFAM" id="SSF56801">
    <property type="entry name" value="Acetyl-CoA synthetase-like"/>
    <property type="match status" value="1"/>
</dbReference>
<dbReference type="PATRIC" id="fig|573060.9.peg.1237"/>
<dbReference type="AlphaFoldDB" id="C5TA19"/>
<dbReference type="RefSeq" id="WP_005799461.1">
    <property type="nucleotide sequence ID" value="NZ_ACQT01000221.1"/>
</dbReference>
<feature type="domain" description="AMP-dependent synthetase/ligase" evidence="1">
    <location>
        <begin position="30"/>
        <end position="128"/>
    </location>
</feature>
<organism evidence="2 3">
    <name type="scientific">Acidovorax delafieldii 2AN</name>
    <dbReference type="NCBI Taxonomy" id="573060"/>
    <lineage>
        <taxon>Bacteria</taxon>
        <taxon>Pseudomonadati</taxon>
        <taxon>Pseudomonadota</taxon>
        <taxon>Betaproteobacteria</taxon>
        <taxon>Burkholderiales</taxon>
        <taxon>Comamonadaceae</taxon>
        <taxon>Acidovorax</taxon>
    </lineage>
</organism>
<feature type="non-terminal residue" evidence="2">
    <location>
        <position position="137"/>
    </location>
</feature>
<keyword evidence="2" id="KW-0436">Ligase</keyword>
<evidence type="ECO:0000259" key="1">
    <source>
        <dbReference type="Pfam" id="PF00501"/>
    </source>
</evidence>
<gene>
    <name evidence="2" type="ORF">AcdelDRAFT_3749</name>
</gene>
<reference evidence="2 3" key="1">
    <citation type="submission" date="2009-05" db="EMBL/GenBank/DDBJ databases">
        <title>The draft genome of Acidovorax delafieldii 2AN.</title>
        <authorList>
            <consortium name="US DOE Joint Genome Institute (JGI-PGF)"/>
            <person name="Lucas S."/>
            <person name="Copeland A."/>
            <person name="Lapidus A."/>
            <person name="Glavina del Rio T."/>
            <person name="Tice H."/>
            <person name="Bruce D."/>
            <person name="Goodwin L."/>
            <person name="Pitluck S."/>
            <person name="Larimer F."/>
            <person name="Land M.L."/>
            <person name="Hauser L."/>
            <person name="Shelobolina E.S."/>
            <person name="Picardal F."/>
            <person name="Roden E."/>
            <person name="Emerson D."/>
        </authorList>
    </citation>
    <scope>NUCLEOTIDE SEQUENCE [LARGE SCALE GENOMIC DNA]</scope>
    <source>
        <strain evidence="2 3">2AN</strain>
    </source>
</reference>
<name>C5TA19_ACIDE</name>
<dbReference type="Proteomes" id="UP000003856">
    <property type="component" value="Unassembled WGS sequence"/>
</dbReference>
<dbReference type="OrthoDB" id="9803968at2"/>
<sequence length="137" mass="15670">MSDRHFAHWPRTLPRHLTVPATHLYRNIDVSALRYPDKAALVFYDAVISYARLQDETERLAAHLQQVCGVRKGDRVLLYMQNSPQFIIGYYAILRADAVVVPVNPMNLTEELRHYVSDAGARTILAPQDLFAQVRPL</sequence>